<protein>
    <recommendedName>
        <fullName evidence="2">DUF659 domain-containing protein</fullName>
    </recommendedName>
</protein>
<keyword evidence="1" id="KW-1133">Transmembrane helix</keyword>
<name>A0A0R0FC20_SOYBN</name>
<reference evidence="3 4" key="1">
    <citation type="journal article" date="2010" name="Nature">
        <title>Genome sequence of the palaeopolyploid soybean.</title>
        <authorList>
            <person name="Schmutz J."/>
            <person name="Cannon S.B."/>
            <person name="Schlueter J."/>
            <person name="Ma J."/>
            <person name="Mitros T."/>
            <person name="Nelson W."/>
            <person name="Hyten D.L."/>
            <person name="Song Q."/>
            <person name="Thelen J.J."/>
            <person name="Cheng J."/>
            <person name="Xu D."/>
            <person name="Hellsten U."/>
            <person name="May G.D."/>
            <person name="Yu Y."/>
            <person name="Sakurai T."/>
            <person name="Umezawa T."/>
            <person name="Bhattacharyya M.K."/>
            <person name="Sandhu D."/>
            <person name="Valliyodan B."/>
            <person name="Lindquist E."/>
            <person name="Peto M."/>
            <person name="Grant D."/>
            <person name="Shu S."/>
            <person name="Goodstein D."/>
            <person name="Barry K."/>
            <person name="Futrell-Griggs M."/>
            <person name="Abernathy B."/>
            <person name="Du J."/>
            <person name="Tian Z."/>
            <person name="Zhu L."/>
            <person name="Gill N."/>
            <person name="Joshi T."/>
            <person name="Libault M."/>
            <person name="Sethuraman A."/>
            <person name="Zhang X.-C."/>
            <person name="Shinozaki K."/>
            <person name="Nguyen H.T."/>
            <person name="Wing R.A."/>
            <person name="Cregan P."/>
            <person name="Specht J."/>
            <person name="Grimwood J."/>
            <person name="Rokhsar D."/>
            <person name="Stacey G."/>
            <person name="Shoemaker R.C."/>
            <person name="Jackson S.A."/>
        </authorList>
    </citation>
    <scope>NUCLEOTIDE SEQUENCE</scope>
    <source>
        <strain evidence="4">cv. Williams 82</strain>
        <tissue evidence="3">Callus</tissue>
    </source>
</reference>
<evidence type="ECO:0000313" key="4">
    <source>
        <dbReference type="EnsemblPlants" id="KRH00185"/>
    </source>
</evidence>
<dbReference type="EnsemblPlants" id="KRH00185">
    <property type="protein sequence ID" value="KRH00185"/>
    <property type="gene ID" value="GLYMA_18G198700"/>
</dbReference>
<dbReference type="AlphaFoldDB" id="A0A0R0FC20"/>
<dbReference type="PANTHER" id="PTHR32166:SF74">
    <property type="entry name" value="OS05G0256350 PROTEIN"/>
    <property type="match status" value="1"/>
</dbReference>
<gene>
    <name evidence="3" type="ORF">GLYMA_18G198700</name>
</gene>
<evidence type="ECO:0000256" key="1">
    <source>
        <dbReference type="SAM" id="Phobius"/>
    </source>
</evidence>
<organism evidence="3">
    <name type="scientific">Glycine max</name>
    <name type="common">Soybean</name>
    <name type="synonym">Glycine hispida</name>
    <dbReference type="NCBI Taxonomy" id="3847"/>
    <lineage>
        <taxon>Eukaryota</taxon>
        <taxon>Viridiplantae</taxon>
        <taxon>Streptophyta</taxon>
        <taxon>Embryophyta</taxon>
        <taxon>Tracheophyta</taxon>
        <taxon>Spermatophyta</taxon>
        <taxon>Magnoliopsida</taxon>
        <taxon>eudicotyledons</taxon>
        <taxon>Gunneridae</taxon>
        <taxon>Pentapetalae</taxon>
        <taxon>rosids</taxon>
        <taxon>fabids</taxon>
        <taxon>Fabales</taxon>
        <taxon>Fabaceae</taxon>
        <taxon>Papilionoideae</taxon>
        <taxon>50 kb inversion clade</taxon>
        <taxon>NPAAA clade</taxon>
        <taxon>indigoferoid/millettioid clade</taxon>
        <taxon>Phaseoleae</taxon>
        <taxon>Glycine</taxon>
        <taxon>Glycine subgen. Soja</taxon>
    </lineage>
</organism>
<accession>A0A2K7FWY3</accession>
<dbReference type="InParanoid" id="A0A0R0FC20"/>
<reference evidence="3" key="3">
    <citation type="submission" date="2018-07" db="EMBL/GenBank/DDBJ databases">
        <title>WGS assembly of Glycine max.</title>
        <authorList>
            <person name="Schmutz J."/>
            <person name="Cannon S."/>
            <person name="Schlueter J."/>
            <person name="Ma J."/>
            <person name="Mitros T."/>
            <person name="Nelson W."/>
            <person name="Hyten D."/>
            <person name="Song Q."/>
            <person name="Thelen J."/>
            <person name="Cheng J."/>
            <person name="Xu D."/>
            <person name="Hellsten U."/>
            <person name="May G."/>
            <person name="Yu Y."/>
            <person name="Sakurai T."/>
            <person name="Umezawa T."/>
            <person name="Bhattacharyya M."/>
            <person name="Sandhu D."/>
            <person name="Valliyodan B."/>
            <person name="Lindquist E."/>
            <person name="Peto M."/>
            <person name="Grant D."/>
            <person name="Shu S."/>
            <person name="Goodstein D."/>
            <person name="Barry K."/>
            <person name="Futrell-Griggs M."/>
            <person name="Abernathy B."/>
            <person name="Du J."/>
            <person name="Tian Z."/>
            <person name="Zhu L."/>
            <person name="Gill N."/>
            <person name="Joshi T."/>
            <person name="Libault M."/>
            <person name="Sethuraman A."/>
            <person name="Zhang X."/>
            <person name="Shinozaki K."/>
            <person name="Nguyen H."/>
            <person name="Wing R."/>
            <person name="Cregan P."/>
            <person name="Specht J."/>
            <person name="Grimwood J."/>
            <person name="Rokhsar D."/>
            <person name="Stacey G."/>
            <person name="Shoemaker R."/>
            <person name="Jackson S."/>
        </authorList>
    </citation>
    <scope>NUCLEOTIDE SEQUENCE</scope>
    <source>
        <tissue evidence="3">Callus</tissue>
    </source>
</reference>
<evidence type="ECO:0000313" key="5">
    <source>
        <dbReference type="Proteomes" id="UP000008827"/>
    </source>
</evidence>
<dbReference type="InterPro" id="IPR012337">
    <property type="entry name" value="RNaseH-like_sf"/>
</dbReference>
<keyword evidence="1" id="KW-0472">Membrane</keyword>
<dbReference type="EMBL" id="CM000851">
    <property type="protein sequence ID" value="KRH00185.2"/>
    <property type="molecule type" value="Genomic_DNA"/>
</dbReference>
<sequence length="405" mass="47056">MANKKSGTTYSSIGSGNVPNIRYFEFYEPIGCDESEDEFEDSCNATVLATKTKCETKKGPMDRFCKNPENAINQRKMEMLRQRNIRESMDKNKVLKVYQYIVCFCWFVIHLIKLKSFENMVANIGQCGPHLPIPSYHDIRVSLLKKEVEYTENLMKGHTKHWVKYGCTIMFDVDQKQRCIINFFVNSQVGTMFLKSVDGSNFVKTDEKFFELLDAIVEEVGEENIVQVVTNNESNYVLAVKFTLSLLRNCTNKRELIRHAITRFATSYLTLERLHKEKTNIGKMFIFYEWILNKLSKELKGKEAVKVVLMPSFWNSVVYTLKVMGPLVKVLRLVDDERKPSMGYIYEAMDKAKEIINKSFNNHESKSLHAAAHFLKTEFFHDNTDLEFDFEITNGLFDCIKKLVP</sequence>
<dbReference type="InterPro" id="IPR007021">
    <property type="entry name" value="DUF659"/>
</dbReference>
<accession>A0A0R0FC20</accession>
<feature type="domain" description="DUF659" evidence="2">
    <location>
        <begin position="134"/>
        <end position="241"/>
    </location>
</feature>
<dbReference type="Proteomes" id="UP000008827">
    <property type="component" value="Chromosome 18"/>
</dbReference>
<reference evidence="4" key="2">
    <citation type="submission" date="2018-02" db="UniProtKB">
        <authorList>
            <consortium name="EnsemblPlants"/>
        </authorList>
    </citation>
    <scope>IDENTIFICATION</scope>
    <source>
        <strain evidence="4">Williams 82</strain>
    </source>
</reference>
<feature type="transmembrane region" description="Helical" evidence="1">
    <location>
        <begin position="94"/>
        <end position="112"/>
    </location>
</feature>
<proteinExistence type="predicted"/>
<evidence type="ECO:0000313" key="3">
    <source>
        <dbReference type="EMBL" id="KRH00185.2"/>
    </source>
</evidence>
<dbReference type="Pfam" id="PF04937">
    <property type="entry name" value="DUF659"/>
    <property type="match status" value="1"/>
</dbReference>
<evidence type="ECO:0000259" key="2">
    <source>
        <dbReference type="Pfam" id="PF04937"/>
    </source>
</evidence>
<keyword evidence="5" id="KW-1185">Reference proteome</keyword>
<dbReference type="Gramene" id="KRH00185">
    <property type="protein sequence ID" value="KRH00185"/>
    <property type="gene ID" value="GLYMA_18G198700"/>
</dbReference>
<dbReference type="PANTHER" id="PTHR32166">
    <property type="entry name" value="OSJNBA0013A04.12 PROTEIN"/>
    <property type="match status" value="1"/>
</dbReference>
<dbReference type="SUPFAM" id="SSF53098">
    <property type="entry name" value="Ribonuclease H-like"/>
    <property type="match status" value="1"/>
</dbReference>
<keyword evidence="1" id="KW-0812">Transmembrane</keyword>